<dbReference type="EMBL" id="FJOG01000015">
    <property type="protein sequence ID" value="CZR60231.1"/>
    <property type="molecule type" value="Genomic_DNA"/>
</dbReference>
<feature type="compositionally biased region" description="Low complexity" evidence="1">
    <location>
        <begin position="65"/>
        <end position="78"/>
    </location>
</feature>
<name>A0A1L7X5C8_9HELO</name>
<gene>
    <name evidence="2" type="ORF">PAC_10127</name>
</gene>
<feature type="region of interest" description="Disordered" evidence="1">
    <location>
        <begin position="1"/>
        <end position="92"/>
    </location>
</feature>
<protein>
    <recommendedName>
        <fullName evidence="4">Cysteine-rich transmembrane CYSTM domain-containing protein</fullName>
    </recommendedName>
</protein>
<organism evidence="2 3">
    <name type="scientific">Phialocephala subalpina</name>
    <dbReference type="NCBI Taxonomy" id="576137"/>
    <lineage>
        <taxon>Eukaryota</taxon>
        <taxon>Fungi</taxon>
        <taxon>Dikarya</taxon>
        <taxon>Ascomycota</taxon>
        <taxon>Pezizomycotina</taxon>
        <taxon>Leotiomycetes</taxon>
        <taxon>Helotiales</taxon>
        <taxon>Mollisiaceae</taxon>
        <taxon>Phialocephala</taxon>
        <taxon>Phialocephala fortinii species complex</taxon>
    </lineage>
</organism>
<evidence type="ECO:0000313" key="2">
    <source>
        <dbReference type="EMBL" id="CZR60231.1"/>
    </source>
</evidence>
<dbReference type="AlphaFoldDB" id="A0A1L7X5C8"/>
<keyword evidence="3" id="KW-1185">Reference proteome</keyword>
<sequence length="132" mass="13885">MAANDYYGGHPQGHPQQHPYQQPIHLAPQGTGISAASSPPTWSPEPPKSPWERPQHIHQAPEAAYQQQPYPSQQPQQGYYGGQGGGQGMVGGDGKQTHVVVVKQGRSGKEDAALGFCAGCTAACCCCGCTVM</sequence>
<accession>A0A1L7X5C8</accession>
<evidence type="ECO:0000256" key="1">
    <source>
        <dbReference type="SAM" id="MobiDB-lite"/>
    </source>
</evidence>
<reference evidence="2 3" key="1">
    <citation type="submission" date="2016-03" db="EMBL/GenBank/DDBJ databases">
        <authorList>
            <person name="Ploux O."/>
        </authorList>
    </citation>
    <scope>NUCLEOTIDE SEQUENCE [LARGE SCALE GENOMIC DNA]</scope>
    <source>
        <strain evidence="2 3">UAMH 11012</strain>
    </source>
</reference>
<feature type="compositionally biased region" description="Gly residues" evidence="1">
    <location>
        <begin position="79"/>
        <end position="92"/>
    </location>
</feature>
<feature type="compositionally biased region" description="Low complexity" evidence="1">
    <location>
        <begin position="1"/>
        <end position="23"/>
    </location>
</feature>
<proteinExistence type="predicted"/>
<evidence type="ECO:0000313" key="3">
    <source>
        <dbReference type="Proteomes" id="UP000184330"/>
    </source>
</evidence>
<dbReference type="Proteomes" id="UP000184330">
    <property type="component" value="Unassembled WGS sequence"/>
</dbReference>
<evidence type="ECO:0008006" key="4">
    <source>
        <dbReference type="Google" id="ProtNLM"/>
    </source>
</evidence>